<keyword evidence="9" id="KW-1185">Reference proteome</keyword>
<evidence type="ECO:0000256" key="1">
    <source>
        <dbReference type="ARBA" id="ARBA00004651"/>
    </source>
</evidence>
<feature type="transmembrane region" description="Helical" evidence="7">
    <location>
        <begin position="95"/>
        <end position="126"/>
    </location>
</feature>
<dbReference type="RefSeq" id="WP_324619581.1">
    <property type="nucleotide sequence ID" value="NZ_JAYKOT010000003.1"/>
</dbReference>
<keyword evidence="5 7" id="KW-1133">Transmembrane helix</keyword>
<gene>
    <name evidence="8" type="ORF">VLK81_05065</name>
</gene>
<feature type="transmembrane region" description="Helical" evidence="7">
    <location>
        <begin position="132"/>
        <end position="150"/>
    </location>
</feature>
<keyword evidence="6 7" id="KW-0472">Membrane</keyword>
<organism evidence="8 9">
    <name type="scientific">Citroniella saccharovorans</name>
    <dbReference type="NCBI Taxonomy" id="2053367"/>
    <lineage>
        <taxon>Bacteria</taxon>
        <taxon>Bacillati</taxon>
        <taxon>Bacillota</taxon>
        <taxon>Tissierellia</taxon>
        <taxon>Tissierellales</taxon>
        <taxon>Peptoniphilaceae</taxon>
        <taxon>Citroniella</taxon>
    </lineage>
</organism>
<dbReference type="EMBL" id="JAYKOT010000003">
    <property type="protein sequence ID" value="MEB3429389.1"/>
    <property type="molecule type" value="Genomic_DNA"/>
</dbReference>
<evidence type="ECO:0000256" key="2">
    <source>
        <dbReference type="ARBA" id="ARBA00005262"/>
    </source>
</evidence>
<dbReference type="InterPro" id="IPR003370">
    <property type="entry name" value="Chromate_transpt"/>
</dbReference>
<comment type="caution">
    <text evidence="8">The sequence shown here is derived from an EMBL/GenBank/DDBJ whole genome shotgun (WGS) entry which is preliminary data.</text>
</comment>
<dbReference type="AlphaFoldDB" id="A0AAW9MY13"/>
<proteinExistence type="inferred from homology"/>
<dbReference type="Pfam" id="PF02417">
    <property type="entry name" value="Chromate_transp"/>
    <property type="match status" value="1"/>
</dbReference>
<dbReference type="PANTHER" id="PTHR43663">
    <property type="entry name" value="CHROMATE TRANSPORT PROTEIN-RELATED"/>
    <property type="match status" value="1"/>
</dbReference>
<dbReference type="InterPro" id="IPR052518">
    <property type="entry name" value="CHR_Transporter"/>
</dbReference>
<evidence type="ECO:0000256" key="4">
    <source>
        <dbReference type="ARBA" id="ARBA00022692"/>
    </source>
</evidence>
<dbReference type="GO" id="GO:0005886">
    <property type="term" value="C:plasma membrane"/>
    <property type="evidence" value="ECO:0007669"/>
    <property type="project" value="UniProtKB-SubCell"/>
</dbReference>
<evidence type="ECO:0000313" key="8">
    <source>
        <dbReference type="EMBL" id="MEB3429389.1"/>
    </source>
</evidence>
<comment type="subcellular location">
    <subcellularLocation>
        <location evidence="1">Cell membrane</location>
        <topology evidence="1">Multi-pass membrane protein</topology>
    </subcellularLocation>
</comment>
<feature type="transmembrane region" description="Helical" evidence="7">
    <location>
        <begin position="21"/>
        <end position="45"/>
    </location>
</feature>
<comment type="similarity">
    <text evidence="2">Belongs to the chromate ion transporter (CHR) (TC 2.A.51) family.</text>
</comment>
<sequence>MIPMIKTEVVQINSWLTNSEFIDMIAVSQMTPGPIAINLATYIGFQVNGPLGAVVSTLAVILPSFIIMTIIYLLVSKLKGSKYMDWFFTGLRPVIAGLIVSAILMVLPSSIVDIKTFIIFALSFVLVHFKKIHPIFVIIIAAGLGGIIYGW</sequence>
<keyword evidence="4 7" id="KW-0812">Transmembrane</keyword>
<protein>
    <submittedName>
        <fullName evidence="8">Chromate transporter</fullName>
    </submittedName>
</protein>
<reference evidence="8 9" key="1">
    <citation type="submission" date="2024-01" db="EMBL/GenBank/DDBJ databases">
        <title>Complete genome sequence of Citroniella saccharovorans strain M6.X9, isolated from human fecal sample.</title>
        <authorList>
            <person name="Cheng G."/>
            <person name="Westerholm M."/>
            <person name="Schnurer A."/>
        </authorList>
    </citation>
    <scope>NUCLEOTIDE SEQUENCE [LARGE SCALE GENOMIC DNA]</scope>
    <source>
        <strain evidence="8 9">DSM 29873</strain>
    </source>
</reference>
<evidence type="ECO:0000256" key="6">
    <source>
        <dbReference type="ARBA" id="ARBA00023136"/>
    </source>
</evidence>
<evidence type="ECO:0000313" key="9">
    <source>
        <dbReference type="Proteomes" id="UP001357733"/>
    </source>
</evidence>
<feature type="transmembrane region" description="Helical" evidence="7">
    <location>
        <begin position="51"/>
        <end position="75"/>
    </location>
</feature>
<evidence type="ECO:0000256" key="7">
    <source>
        <dbReference type="SAM" id="Phobius"/>
    </source>
</evidence>
<dbReference type="Proteomes" id="UP001357733">
    <property type="component" value="Unassembled WGS sequence"/>
</dbReference>
<dbReference type="GO" id="GO:0015109">
    <property type="term" value="F:chromate transmembrane transporter activity"/>
    <property type="evidence" value="ECO:0007669"/>
    <property type="project" value="InterPro"/>
</dbReference>
<evidence type="ECO:0000256" key="3">
    <source>
        <dbReference type="ARBA" id="ARBA00022475"/>
    </source>
</evidence>
<evidence type="ECO:0000256" key="5">
    <source>
        <dbReference type="ARBA" id="ARBA00022989"/>
    </source>
</evidence>
<accession>A0AAW9MY13</accession>
<dbReference type="PANTHER" id="PTHR43663:SF1">
    <property type="entry name" value="CHROMATE TRANSPORTER"/>
    <property type="match status" value="1"/>
</dbReference>
<keyword evidence="3" id="KW-1003">Cell membrane</keyword>
<name>A0AAW9MY13_9FIRM</name>